<keyword evidence="5 8" id="KW-0411">Iron-sulfur</keyword>
<dbReference type="EMBL" id="CP025628">
    <property type="protein sequence ID" value="AWD32592.1"/>
    <property type="molecule type" value="Genomic_DNA"/>
</dbReference>
<proteinExistence type="inferred from homology"/>
<dbReference type="AlphaFoldDB" id="A0A3Q8EYB0"/>
<comment type="similarity">
    <text evidence="1">Belongs to the complex I 24 kDa subunit family.</text>
</comment>
<evidence type="ECO:0000256" key="4">
    <source>
        <dbReference type="ARBA" id="ARBA00023004"/>
    </source>
</evidence>
<dbReference type="GO" id="GO:0003954">
    <property type="term" value="F:NADH dehydrogenase activity"/>
    <property type="evidence" value="ECO:0007669"/>
    <property type="project" value="TreeGrafter"/>
</dbReference>
<evidence type="ECO:0000256" key="5">
    <source>
        <dbReference type="ARBA" id="ARBA00023014"/>
    </source>
</evidence>
<evidence type="ECO:0000256" key="1">
    <source>
        <dbReference type="ARBA" id="ARBA00010643"/>
    </source>
</evidence>
<dbReference type="Pfam" id="PF01257">
    <property type="entry name" value="2Fe-2S_thioredx"/>
    <property type="match status" value="1"/>
</dbReference>
<evidence type="ECO:0000256" key="3">
    <source>
        <dbReference type="ARBA" id="ARBA00022723"/>
    </source>
</evidence>
<reference evidence="9 10" key="1">
    <citation type="journal article" date="2018" name="Parasitology">
        <title>The reduced genome of Candidatus Kinetoplastibacterium sorsogonicusi, the endosymbiont of Kentomonas sorsogonicus (Trypanosomatidae): loss of the haem-synthesis pathway.</title>
        <authorList>
            <person name="Silva F.M."/>
            <person name="Kostygov A.Y."/>
            <person name="Spodareva V.V."/>
            <person name="Butenko A."/>
            <person name="Tossou R."/>
            <person name="Lukes J."/>
            <person name="Yurchenko V."/>
            <person name="Alves J.M.P."/>
        </authorList>
    </citation>
    <scope>NUCLEOTIDE SEQUENCE [LARGE SCALE GENOMIC DNA]</scope>
    <source>
        <strain evidence="9 10">MF-08</strain>
    </source>
</reference>
<dbReference type="SUPFAM" id="SSF52833">
    <property type="entry name" value="Thioredoxin-like"/>
    <property type="match status" value="1"/>
</dbReference>
<feature type="binding site" evidence="8">
    <location>
        <position position="128"/>
    </location>
    <ligand>
        <name>[2Fe-2S] cluster</name>
        <dbReference type="ChEBI" id="CHEBI:190135"/>
    </ligand>
</feature>
<dbReference type="RefSeq" id="WP_108673996.1">
    <property type="nucleotide sequence ID" value="NZ_CP025628.1"/>
</dbReference>
<keyword evidence="3 8" id="KW-0479">Metal-binding</keyword>
<dbReference type="EC" id="1.6.5.11" evidence="9"/>
<accession>A0A3Q8EYB0</accession>
<dbReference type="Proteomes" id="UP000266796">
    <property type="component" value="Chromosome"/>
</dbReference>
<keyword evidence="2 8" id="KW-0001">2Fe-2S</keyword>
<name>A0A3Q8EYB0_9PROT</name>
<dbReference type="NCBIfam" id="NF005723">
    <property type="entry name" value="PRK07539.1-3"/>
    <property type="match status" value="1"/>
</dbReference>
<dbReference type="Gene3D" id="3.40.30.10">
    <property type="entry name" value="Glutaredoxin"/>
    <property type="match status" value="1"/>
</dbReference>
<evidence type="ECO:0000256" key="7">
    <source>
        <dbReference type="ARBA" id="ARBA00047712"/>
    </source>
</evidence>
<keyword evidence="9" id="KW-0560">Oxidoreductase</keyword>
<dbReference type="GO" id="GO:0046872">
    <property type="term" value="F:metal ion binding"/>
    <property type="evidence" value="ECO:0007669"/>
    <property type="project" value="UniProtKB-KW"/>
</dbReference>
<dbReference type="PANTHER" id="PTHR10371:SF3">
    <property type="entry name" value="NADH DEHYDROGENASE [UBIQUINONE] FLAVOPROTEIN 2, MITOCHONDRIAL"/>
    <property type="match status" value="1"/>
</dbReference>
<feature type="binding site" evidence="8">
    <location>
        <position position="88"/>
    </location>
    <ligand>
        <name>[2Fe-2S] cluster</name>
        <dbReference type="ChEBI" id="CHEBI:190135"/>
    </ligand>
</feature>
<gene>
    <name evidence="9" type="primary">nqo2</name>
    <name evidence="9" type="ORF">CKSOR_00480</name>
</gene>
<dbReference type="PIRSF" id="PIRSF000216">
    <property type="entry name" value="NADH_DH_24kDa"/>
    <property type="match status" value="1"/>
</dbReference>
<evidence type="ECO:0000256" key="6">
    <source>
        <dbReference type="ARBA" id="ARBA00034078"/>
    </source>
</evidence>
<evidence type="ECO:0000256" key="2">
    <source>
        <dbReference type="ARBA" id="ARBA00022714"/>
    </source>
</evidence>
<dbReference type="InterPro" id="IPR042128">
    <property type="entry name" value="NuoE_dom"/>
</dbReference>
<feature type="binding site" evidence="8">
    <location>
        <position position="83"/>
    </location>
    <ligand>
        <name>[2Fe-2S] cluster</name>
        <dbReference type="ChEBI" id="CHEBI:190135"/>
    </ligand>
</feature>
<sequence length="162" mass="18320">MLLSEQAYKDIDKEISKFPIDKKQSAIIAALAIAQKEKNWLSNEIIEEVANYLNIPAIKAQEIATFYNMFNTLPVGKYKISICTNLPCALRGSKQVANYICKRLNTKFKEITKDNKFSVIETECMGACGDAPVILINNQNMHIKMTEEKIDSLLNKLDQDEA</sequence>
<dbReference type="InterPro" id="IPR002023">
    <property type="entry name" value="NuoE-like"/>
</dbReference>
<dbReference type="InterPro" id="IPR041921">
    <property type="entry name" value="NuoE_N"/>
</dbReference>
<dbReference type="PROSITE" id="PS01099">
    <property type="entry name" value="COMPLEX1_24K"/>
    <property type="match status" value="1"/>
</dbReference>
<comment type="cofactor">
    <cofactor evidence="8">
        <name>[2Fe-2S] cluster</name>
        <dbReference type="ChEBI" id="CHEBI:190135"/>
    </cofactor>
    <text evidence="8">Binds 1 [2Fe-2S] cluster.</text>
</comment>
<feature type="binding site" evidence="8">
    <location>
        <position position="124"/>
    </location>
    <ligand>
        <name>[2Fe-2S] cluster</name>
        <dbReference type="ChEBI" id="CHEBI:190135"/>
    </ligand>
</feature>
<dbReference type="GO" id="GO:0051537">
    <property type="term" value="F:2 iron, 2 sulfur cluster binding"/>
    <property type="evidence" value="ECO:0007669"/>
    <property type="project" value="UniProtKB-KW"/>
</dbReference>
<dbReference type="Gene3D" id="1.10.10.1590">
    <property type="entry name" value="NADH-quinone oxidoreductase subunit E"/>
    <property type="match status" value="1"/>
</dbReference>
<evidence type="ECO:0000313" key="9">
    <source>
        <dbReference type="EMBL" id="AWD32592.1"/>
    </source>
</evidence>
<dbReference type="NCBIfam" id="TIGR01958">
    <property type="entry name" value="nuoE_fam"/>
    <property type="match status" value="1"/>
</dbReference>
<evidence type="ECO:0000313" key="10">
    <source>
        <dbReference type="Proteomes" id="UP000266796"/>
    </source>
</evidence>
<evidence type="ECO:0000256" key="8">
    <source>
        <dbReference type="PIRSR" id="PIRSR000216-1"/>
    </source>
</evidence>
<dbReference type="KEGG" id="kso:CKSOR_00480"/>
<protein>
    <submittedName>
        <fullName evidence="9">NADH-quinone oxidoreductase subunit 2</fullName>
        <ecNumber evidence="9">1.6.5.11</ecNumber>
    </submittedName>
</protein>
<keyword evidence="10" id="KW-1185">Reference proteome</keyword>
<organism evidence="9 10">
    <name type="scientific">Candidatus Kinetoplastidibacterium kentomonadis</name>
    <dbReference type="NCBI Taxonomy" id="1576550"/>
    <lineage>
        <taxon>Bacteria</taxon>
        <taxon>Pseudomonadati</taxon>
        <taxon>Pseudomonadota</taxon>
        <taxon>Betaproteobacteria</taxon>
        <taxon>Candidatus Kinetoplastidibacterium</taxon>
    </lineage>
</organism>
<comment type="catalytic activity">
    <reaction evidence="7">
        <text>a quinone + NADH + 5 H(+)(in) = a quinol + NAD(+) + 4 H(+)(out)</text>
        <dbReference type="Rhea" id="RHEA:57888"/>
        <dbReference type="ChEBI" id="CHEBI:15378"/>
        <dbReference type="ChEBI" id="CHEBI:24646"/>
        <dbReference type="ChEBI" id="CHEBI:57540"/>
        <dbReference type="ChEBI" id="CHEBI:57945"/>
        <dbReference type="ChEBI" id="CHEBI:132124"/>
    </reaction>
</comment>
<dbReference type="OrthoDB" id="9807941at2"/>
<comment type="cofactor">
    <cofactor evidence="6">
        <name>[2Fe-2S] cluster</name>
        <dbReference type="ChEBI" id="CHEBI:190135"/>
    </cofactor>
</comment>
<dbReference type="PANTHER" id="PTHR10371">
    <property type="entry name" value="NADH DEHYDROGENASE UBIQUINONE FLAVOPROTEIN 2, MITOCHONDRIAL"/>
    <property type="match status" value="1"/>
</dbReference>
<keyword evidence="4 8" id="KW-0408">Iron</keyword>
<dbReference type="CDD" id="cd03064">
    <property type="entry name" value="TRX_Fd_NuoE"/>
    <property type="match status" value="1"/>
</dbReference>
<dbReference type="InterPro" id="IPR036249">
    <property type="entry name" value="Thioredoxin-like_sf"/>
</dbReference>
<dbReference type="FunFam" id="1.10.10.1590:FF:000001">
    <property type="entry name" value="NADH-quinone oxidoreductase subunit E"/>
    <property type="match status" value="1"/>
</dbReference>